<keyword evidence="3" id="KW-0732">Signal</keyword>
<dbReference type="EMBL" id="CP000449">
    <property type="protein sequence ID" value="ABI67345.1"/>
    <property type="molecule type" value="Genomic_DNA"/>
</dbReference>
<feature type="signal peptide" evidence="3">
    <location>
        <begin position="1"/>
        <end position="29"/>
    </location>
</feature>
<dbReference type="Proteomes" id="UP000001964">
    <property type="component" value="Chromosome"/>
</dbReference>
<organism evidence="5 6">
    <name type="scientific">Maricaulis maris (strain MCS10)</name>
    <name type="common">Caulobacter maris</name>
    <dbReference type="NCBI Taxonomy" id="394221"/>
    <lineage>
        <taxon>Bacteria</taxon>
        <taxon>Pseudomonadati</taxon>
        <taxon>Pseudomonadota</taxon>
        <taxon>Alphaproteobacteria</taxon>
        <taxon>Maricaulales</taxon>
        <taxon>Maricaulaceae</taxon>
        <taxon>Maricaulis</taxon>
    </lineage>
</organism>
<dbReference type="SUPFAM" id="SSF82171">
    <property type="entry name" value="DPP6 N-terminal domain-like"/>
    <property type="match status" value="1"/>
</dbReference>
<dbReference type="PANTHER" id="PTHR42776">
    <property type="entry name" value="SERINE PEPTIDASE S9 FAMILY MEMBER"/>
    <property type="match status" value="1"/>
</dbReference>
<dbReference type="OrthoDB" id="128799at2"/>
<evidence type="ECO:0000259" key="4">
    <source>
        <dbReference type="Pfam" id="PF00326"/>
    </source>
</evidence>
<name>Q0AK48_MARMM</name>
<dbReference type="SUPFAM" id="SSF53474">
    <property type="entry name" value="alpha/beta-Hydrolases"/>
    <property type="match status" value="1"/>
</dbReference>
<dbReference type="Gene3D" id="3.40.50.1820">
    <property type="entry name" value="alpha/beta hydrolase"/>
    <property type="match status" value="1"/>
</dbReference>
<feature type="region of interest" description="Disordered" evidence="2">
    <location>
        <begin position="716"/>
        <end position="755"/>
    </location>
</feature>
<evidence type="ECO:0000256" key="3">
    <source>
        <dbReference type="SAM" id="SignalP"/>
    </source>
</evidence>
<feature type="chain" id="PRO_5004168473" evidence="3">
    <location>
        <begin position="30"/>
        <end position="755"/>
    </location>
</feature>
<proteinExistence type="predicted"/>
<dbReference type="PANTHER" id="PTHR42776:SF27">
    <property type="entry name" value="DIPEPTIDYL PEPTIDASE FAMILY MEMBER 6"/>
    <property type="match status" value="1"/>
</dbReference>
<dbReference type="InterPro" id="IPR001375">
    <property type="entry name" value="Peptidase_S9_cat"/>
</dbReference>
<reference evidence="5 6" key="1">
    <citation type="submission" date="2006-08" db="EMBL/GenBank/DDBJ databases">
        <title>Complete sequence of Maricaulis maris MCS10.</title>
        <authorList>
            <consortium name="US DOE Joint Genome Institute"/>
            <person name="Copeland A."/>
            <person name="Lucas S."/>
            <person name="Lapidus A."/>
            <person name="Barry K."/>
            <person name="Detter J.C."/>
            <person name="Glavina del Rio T."/>
            <person name="Hammon N."/>
            <person name="Israni S."/>
            <person name="Dalin E."/>
            <person name="Tice H."/>
            <person name="Pitluck S."/>
            <person name="Saunders E."/>
            <person name="Brettin T."/>
            <person name="Bruce D."/>
            <person name="Han C."/>
            <person name="Tapia R."/>
            <person name="Gilna P."/>
            <person name="Schmutz J."/>
            <person name="Larimer F."/>
            <person name="Land M."/>
            <person name="Hauser L."/>
            <person name="Kyrpides N."/>
            <person name="Mikhailova N."/>
            <person name="Viollier P."/>
            <person name="Stephens C."/>
            <person name="Richardson P."/>
        </authorList>
    </citation>
    <scope>NUCLEOTIDE SEQUENCE [LARGE SCALE GENOMIC DNA]</scope>
    <source>
        <strain evidence="5 6">MCS10</strain>
    </source>
</reference>
<evidence type="ECO:0000256" key="1">
    <source>
        <dbReference type="ARBA" id="ARBA00022801"/>
    </source>
</evidence>
<dbReference type="InterPro" id="IPR029058">
    <property type="entry name" value="AB_hydrolase_fold"/>
</dbReference>
<gene>
    <name evidence="5" type="ordered locus">Mmar10_3064</name>
</gene>
<dbReference type="HOGENOM" id="CLU_008615_3_1_5"/>
<dbReference type="RefSeq" id="WP_011644989.1">
    <property type="nucleotide sequence ID" value="NC_008347.1"/>
</dbReference>
<keyword evidence="6" id="KW-1185">Reference proteome</keyword>
<sequence length="755" mass="84044" precursor="true">MSAFSVFWRYGRQLLAASFVIVASGQAGAIQNRPLTINDLAQPPSIRTIQMSPDGRQVAYLQRTNDFHALARATGAAHREDPDNLHHRLLLVDLSGLAEAPPREIDLGTDIPVGVSWVGPDRLIVGAIATSEDNGHMPPQRRSRVPYYRFYWRLVSIDIATGQRDVLFGDDEAWEMRAADNFAEVVHPLPGEPDHILVAAHRNSNFDLWRLDLATGDEERVERGGSNTVQWAANEQGRAMFRLDVDVDDDRARIYRRRSGSDRWSRDETLSLDEFVDYIHRANRSIWAANTDDDNTVLVAVRPEGAERRGVYEFDLEADEIGEQVWEHPTYDLATVLRDELSDRMIAATYLDDRVRTHFFDRRLNAHFQALTAYFEADAVVYPLDVTANALLLFVTGPQEPGSYYAYTLDTSEVRPLAAVNPALLGTRLSRVTSERVTTRDGLVIDVFVTHPAGTAPGAALPTVVMPHGGPESRDSFGFDPIAQYFAAEGWRVLQPNFRGSEGYGRSFASAAHGEWSRAVQNDITDTLDWAINSGLTVRDRVCIAGFSYGGYAALAGAFATPDAYRCVVSVAGITDPEAFIDWSRENRPDAVEYWTRQIGDPVSDSDTVRAMSPVHQIDRMRAPILLLHGNEDDVVPMSQTSMMSDALEAAGYDYRVRIIRGAGHNFETPLGLGRTLALMEAFMGEYLDEVQPDDRDSWQTLTEAVRINLPEFRRLTGMPDPDADAPNGLRDLLGATTSETDERETLQPPPPPQD</sequence>
<dbReference type="eggNOG" id="COG1506">
    <property type="taxonomic scope" value="Bacteria"/>
</dbReference>
<evidence type="ECO:0000313" key="6">
    <source>
        <dbReference type="Proteomes" id="UP000001964"/>
    </source>
</evidence>
<evidence type="ECO:0000313" key="5">
    <source>
        <dbReference type="EMBL" id="ABI67345.1"/>
    </source>
</evidence>
<keyword evidence="1" id="KW-0378">Hydrolase</keyword>
<dbReference type="KEGG" id="mmr:Mmar10_3064"/>
<dbReference type="MEROPS" id="S09.A77"/>
<dbReference type="STRING" id="394221.Mmar10_3064"/>
<dbReference type="GO" id="GO:0006508">
    <property type="term" value="P:proteolysis"/>
    <property type="evidence" value="ECO:0007669"/>
    <property type="project" value="InterPro"/>
</dbReference>
<evidence type="ECO:0000256" key="2">
    <source>
        <dbReference type="SAM" id="MobiDB-lite"/>
    </source>
</evidence>
<dbReference type="Pfam" id="PF00326">
    <property type="entry name" value="Peptidase_S9"/>
    <property type="match status" value="1"/>
</dbReference>
<dbReference type="GO" id="GO:0004252">
    <property type="term" value="F:serine-type endopeptidase activity"/>
    <property type="evidence" value="ECO:0007669"/>
    <property type="project" value="TreeGrafter"/>
</dbReference>
<dbReference type="AlphaFoldDB" id="Q0AK48"/>
<feature type="domain" description="Peptidase S9 prolyl oligopeptidase catalytic" evidence="4">
    <location>
        <begin position="479"/>
        <end position="689"/>
    </location>
</feature>
<accession>Q0AK48</accession>
<protein>
    <submittedName>
        <fullName evidence="5">Peptidase S9, prolyl oligopeptidase active site domain protein</fullName>
    </submittedName>
</protein>